<proteinExistence type="predicted"/>
<reference evidence="1" key="1">
    <citation type="submission" date="2015-12" db="EMBL/GenBank/DDBJ databases">
        <title>Gene expression during late stages of embryo sac development: a critical building block for successful pollen-pistil interactions.</title>
        <authorList>
            <person name="Liu Y."/>
            <person name="Joly V."/>
            <person name="Sabar M."/>
            <person name="Matton D.P."/>
        </authorList>
    </citation>
    <scope>NUCLEOTIDE SEQUENCE</scope>
</reference>
<organism evidence="1">
    <name type="scientific">Solanum chacoense</name>
    <name type="common">Chaco potato</name>
    <dbReference type="NCBI Taxonomy" id="4108"/>
    <lineage>
        <taxon>Eukaryota</taxon>
        <taxon>Viridiplantae</taxon>
        <taxon>Streptophyta</taxon>
        <taxon>Embryophyta</taxon>
        <taxon>Tracheophyta</taxon>
        <taxon>Spermatophyta</taxon>
        <taxon>Magnoliopsida</taxon>
        <taxon>eudicotyledons</taxon>
        <taxon>Gunneridae</taxon>
        <taxon>Pentapetalae</taxon>
        <taxon>asterids</taxon>
        <taxon>lamiids</taxon>
        <taxon>Solanales</taxon>
        <taxon>Solanaceae</taxon>
        <taxon>Solanoideae</taxon>
        <taxon>Solaneae</taxon>
        <taxon>Solanum</taxon>
    </lineage>
</organism>
<dbReference type="EMBL" id="GEDG01031514">
    <property type="protein sequence ID" value="JAP11332.1"/>
    <property type="molecule type" value="Transcribed_RNA"/>
</dbReference>
<accession>A0A0V0GSY0</accession>
<protein>
    <submittedName>
        <fullName evidence="1">Putative ovule protein</fullName>
    </submittedName>
</protein>
<evidence type="ECO:0000313" key="1">
    <source>
        <dbReference type="EMBL" id="JAP11332.1"/>
    </source>
</evidence>
<name>A0A0V0GSY0_SOLCH</name>
<dbReference type="AlphaFoldDB" id="A0A0V0GSY0"/>
<sequence>MLIQDPPFSSCDMIKKTCCRLFYPLYFNCLHLCHCCTHNYKIVFDLRPEVPIMKKVNKVF</sequence>